<reference evidence="2" key="1">
    <citation type="submission" date="2021-10" db="EMBL/GenBank/DDBJ databases">
        <title>Streptomyces nigrumlapis sp.nov.,an antimicrobial producing actinobacterium isolated from Black Gobi rocks.</title>
        <authorList>
            <person name="Wen Y."/>
            <person name="Zhang W."/>
            <person name="Liu X.G."/>
        </authorList>
    </citation>
    <scope>NUCLEOTIDE SEQUENCE</scope>
    <source>
        <strain evidence="2">ST13-2-2</strain>
    </source>
</reference>
<evidence type="ECO:0008006" key="4">
    <source>
        <dbReference type="Google" id="ProtNLM"/>
    </source>
</evidence>
<dbReference type="EMBL" id="CP086322">
    <property type="protein sequence ID" value="UQA94354.1"/>
    <property type="molecule type" value="Genomic_DNA"/>
</dbReference>
<gene>
    <name evidence="2" type="ORF">K9S39_23065</name>
</gene>
<name>A0ABY4M990_9ACTN</name>
<sequence>MNAEEARQVDTALRRLGVPGVVAPEDPDNPAGEWRVYDTADPTTRKDTTANALVAVVAKFRDANPEPTRRGPTRGFIIPPEED</sequence>
<dbReference type="Proteomes" id="UP000830115">
    <property type="component" value="Chromosome"/>
</dbReference>
<evidence type="ECO:0000256" key="1">
    <source>
        <dbReference type="SAM" id="MobiDB-lite"/>
    </source>
</evidence>
<keyword evidence="3" id="KW-1185">Reference proteome</keyword>
<evidence type="ECO:0000313" key="3">
    <source>
        <dbReference type="Proteomes" id="UP000830115"/>
    </source>
</evidence>
<dbReference type="RefSeq" id="WP_248865226.1">
    <property type="nucleotide sequence ID" value="NZ_CP086322.1"/>
</dbReference>
<organism evidence="2 3">
    <name type="scientific">Streptomyces halobius</name>
    <dbReference type="NCBI Taxonomy" id="2879846"/>
    <lineage>
        <taxon>Bacteria</taxon>
        <taxon>Bacillati</taxon>
        <taxon>Actinomycetota</taxon>
        <taxon>Actinomycetes</taxon>
        <taxon>Kitasatosporales</taxon>
        <taxon>Streptomycetaceae</taxon>
        <taxon>Streptomyces</taxon>
    </lineage>
</organism>
<evidence type="ECO:0000313" key="2">
    <source>
        <dbReference type="EMBL" id="UQA94354.1"/>
    </source>
</evidence>
<accession>A0ABY4M990</accession>
<protein>
    <recommendedName>
        <fullName evidence="4">PASTA domain-containing protein</fullName>
    </recommendedName>
</protein>
<proteinExistence type="predicted"/>
<feature type="region of interest" description="Disordered" evidence="1">
    <location>
        <begin position="63"/>
        <end position="83"/>
    </location>
</feature>